<reference evidence="2 3" key="3">
    <citation type="journal article" date="2013" name="Rice">
        <title>Improvement of the Oryza sativa Nipponbare reference genome using next generation sequence and optical map data.</title>
        <authorList>
            <person name="Kawahara Y."/>
            <person name="de la Bastide M."/>
            <person name="Hamilton J.P."/>
            <person name="Kanamori H."/>
            <person name="McCombie W.R."/>
            <person name="Ouyang S."/>
            <person name="Schwartz D.C."/>
            <person name="Tanaka T."/>
            <person name="Wu J."/>
            <person name="Zhou S."/>
            <person name="Childs K.L."/>
            <person name="Davidson R.M."/>
            <person name="Lin H."/>
            <person name="Quesada-Ocampo L."/>
            <person name="Vaillancourt B."/>
            <person name="Sakai H."/>
            <person name="Lee S.S."/>
            <person name="Kim J."/>
            <person name="Numa H."/>
            <person name="Itoh T."/>
            <person name="Buell C.R."/>
            <person name="Matsumoto T."/>
        </authorList>
    </citation>
    <scope>NUCLEOTIDE SEQUENCE [LARGE SCALE GENOMIC DNA]</scope>
    <source>
        <strain evidence="3">cv. Nipponbare</strain>
    </source>
</reference>
<keyword evidence="3" id="KW-1185">Reference proteome</keyword>
<gene>
    <name evidence="2" type="ordered locus">Os09g0331001</name>
    <name evidence="2" type="ORF">OSNPB_090331001</name>
</gene>
<dbReference type="InParanoid" id="A0A0P0XL39"/>
<dbReference type="Proteomes" id="UP000059680">
    <property type="component" value="Chromosome 9"/>
</dbReference>
<feature type="compositionally biased region" description="Pro residues" evidence="1">
    <location>
        <begin position="1"/>
        <end position="16"/>
    </location>
</feature>
<feature type="compositionally biased region" description="Basic and acidic residues" evidence="1">
    <location>
        <begin position="43"/>
        <end position="55"/>
    </location>
</feature>
<proteinExistence type="predicted"/>
<protein>
    <submittedName>
        <fullName evidence="2">Os09g0331001 protein</fullName>
    </submittedName>
</protein>
<dbReference type="AlphaFoldDB" id="A0A0P0XL39"/>
<accession>A0A0P0XL39</accession>
<evidence type="ECO:0000313" key="3">
    <source>
        <dbReference type="Proteomes" id="UP000059680"/>
    </source>
</evidence>
<sequence>MATTAPPPPPLLPTPRTPSRSRIPPPLPPLTSRTKKQMGQGDATERSRQSMDGEKSAGSNQSGDCSTRPCCKVPCQVGADGLNLAVTPQAAPQLREVERQVREIAGRWRLGSEKELGYGR</sequence>
<feature type="region of interest" description="Disordered" evidence="1">
    <location>
        <begin position="1"/>
        <end position="70"/>
    </location>
</feature>
<reference evidence="3" key="1">
    <citation type="journal article" date="2005" name="Nature">
        <title>The map-based sequence of the rice genome.</title>
        <authorList>
            <consortium name="International rice genome sequencing project (IRGSP)"/>
            <person name="Matsumoto T."/>
            <person name="Wu J."/>
            <person name="Kanamori H."/>
            <person name="Katayose Y."/>
            <person name="Fujisawa M."/>
            <person name="Namiki N."/>
            <person name="Mizuno H."/>
            <person name="Yamamoto K."/>
            <person name="Antonio B.A."/>
            <person name="Baba T."/>
            <person name="Sakata K."/>
            <person name="Nagamura Y."/>
            <person name="Aoki H."/>
            <person name="Arikawa K."/>
            <person name="Arita K."/>
            <person name="Bito T."/>
            <person name="Chiden Y."/>
            <person name="Fujitsuka N."/>
            <person name="Fukunaka R."/>
            <person name="Hamada M."/>
            <person name="Harada C."/>
            <person name="Hayashi A."/>
            <person name="Hijishita S."/>
            <person name="Honda M."/>
            <person name="Hosokawa S."/>
            <person name="Ichikawa Y."/>
            <person name="Idonuma A."/>
            <person name="Iijima M."/>
            <person name="Ikeda M."/>
            <person name="Ikeno M."/>
            <person name="Ito K."/>
            <person name="Ito S."/>
            <person name="Ito T."/>
            <person name="Ito Y."/>
            <person name="Ito Y."/>
            <person name="Iwabuchi A."/>
            <person name="Kamiya K."/>
            <person name="Karasawa W."/>
            <person name="Kurita K."/>
            <person name="Katagiri S."/>
            <person name="Kikuta A."/>
            <person name="Kobayashi H."/>
            <person name="Kobayashi N."/>
            <person name="Machita K."/>
            <person name="Maehara T."/>
            <person name="Masukawa M."/>
            <person name="Mizubayashi T."/>
            <person name="Mukai Y."/>
            <person name="Nagasaki H."/>
            <person name="Nagata Y."/>
            <person name="Naito S."/>
            <person name="Nakashima M."/>
            <person name="Nakama Y."/>
            <person name="Nakamichi Y."/>
            <person name="Nakamura M."/>
            <person name="Meguro A."/>
            <person name="Negishi M."/>
            <person name="Ohta I."/>
            <person name="Ohta T."/>
            <person name="Okamoto M."/>
            <person name="Ono N."/>
            <person name="Saji S."/>
            <person name="Sakaguchi M."/>
            <person name="Sakai K."/>
            <person name="Shibata M."/>
            <person name="Shimokawa T."/>
            <person name="Song J."/>
            <person name="Takazaki Y."/>
            <person name="Terasawa K."/>
            <person name="Tsugane M."/>
            <person name="Tsuji K."/>
            <person name="Ueda S."/>
            <person name="Waki K."/>
            <person name="Yamagata H."/>
            <person name="Yamamoto M."/>
            <person name="Yamamoto S."/>
            <person name="Yamane H."/>
            <person name="Yoshiki S."/>
            <person name="Yoshihara R."/>
            <person name="Yukawa K."/>
            <person name="Zhong H."/>
            <person name="Yano M."/>
            <person name="Yuan Q."/>
            <person name="Ouyang S."/>
            <person name="Liu J."/>
            <person name="Jones K.M."/>
            <person name="Gansberger K."/>
            <person name="Moffat K."/>
            <person name="Hill J."/>
            <person name="Bera J."/>
            <person name="Fadrosh D."/>
            <person name="Jin S."/>
            <person name="Johri S."/>
            <person name="Kim M."/>
            <person name="Overton L."/>
            <person name="Reardon M."/>
            <person name="Tsitrin T."/>
            <person name="Vuong H."/>
            <person name="Weaver B."/>
            <person name="Ciecko A."/>
            <person name="Tallon L."/>
            <person name="Jackson J."/>
            <person name="Pai G."/>
            <person name="Aken S.V."/>
            <person name="Utterback T."/>
            <person name="Reidmuller S."/>
            <person name="Feldblyum T."/>
            <person name="Hsiao J."/>
            <person name="Zismann V."/>
            <person name="Iobst S."/>
            <person name="de Vazeille A.R."/>
            <person name="Buell C.R."/>
            <person name="Ying K."/>
            <person name="Li Y."/>
            <person name="Lu T."/>
            <person name="Huang Y."/>
            <person name="Zhao Q."/>
            <person name="Feng Q."/>
            <person name="Zhang L."/>
            <person name="Zhu J."/>
            <person name="Weng Q."/>
            <person name="Mu J."/>
            <person name="Lu Y."/>
            <person name="Fan D."/>
            <person name="Liu Y."/>
            <person name="Guan J."/>
            <person name="Zhang Y."/>
            <person name="Yu S."/>
            <person name="Liu X."/>
            <person name="Zhang Y."/>
            <person name="Hong G."/>
            <person name="Han B."/>
            <person name="Choisne N."/>
            <person name="Demange N."/>
            <person name="Orjeda G."/>
            <person name="Samain S."/>
            <person name="Cattolico L."/>
            <person name="Pelletier E."/>
            <person name="Couloux A."/>
            <person name="Segurens B."/>
            <person name="Wincker P."/>
            <person name="D'Hont A."/>
            <person name="Scarpelli C."/>
            <person name="Weissenbach J."/>
            <person name="Salanoubat M."/>
            <person name="Quetier F."/>
            <person name="Yu Y."/>
            <person name="Kim H.R."/>
            <person name="Rambo T."/>
            <person name="Currie J."/>
            <person name="Collura K."/>
            <person name="Luo M."/>
            <person name="Yang T."/>
            <person name="Ammiraju J.S.S."/>
            <person name="Engler F."/>
            <person name="Soderlund C."/>
            <person name="Wing R.A."/>
            <person name="Palmer L.E."/>
            <person name="de la Bastide M."/>
            <person name="Spiegel L."/>
            <person name="Nascimento L."/>
            <person name="Zutavern T."/>
            <person name="O'Shaughnessy A."/>
            <person name="Dike S."/>
            <person name="Dedhia N."/>
            <person name="Preston R."/>
            <person name="Balija V."/>
            <person name="McCombie W.R."/>
            <person name="Chow T."/>
            <person name="Chen H."/>
            <person name="Chung M."/>
            <person name="Chen C."/>
            <person name="Shaw J."/>
            <person name="Wu H."/>
            <person name="Hsiao K."/>
            <person name="Chao Y."/>
            <person name="Chu M."/>
            <person name="Cheng C."/>
            <person name="Hour A."/>
            <person name="Lee P."/>
            <person name="Lin S."/>
            <person name="Lin Y."/>
            <person name="Liou J."/>
            <person name="Liu S."/>
            <person name="Hsing Y."/>
            <person name="Raghuvanshi S."/>
            <person name="Mohanty A."/>
            <person name="Bharti A.K."/>
            <person name="Gaur A."/>
            <person name="Gupta V."/>
            <person name="Kumar D."/>
            <person name="Ravi V."/>
            <person name="Vij S."/>
            <person name="Kapur A."/>
            <person name="Khurana P."/>
            <person name="Khurana P."/>
            <person name="Khurana J.P."/>
            <person name="Tyagi A.K."/>
            <person name="Gaikwad K."/>
            <person name="Singh A."/>
            <person name="Dalal V."/>
            <person name="Srivastava S."/>
            <person name="Dixit A."/>
            <person name="Pal A.K."/>
            <person name="Ghazi I.A."/>
            <person name="Yadav M."/>
            <person name="Pandit A."/>
            <person name="Bhargava A."/>
            <person name="Sureshbabu K."/>
            <person name="Batra K."/>
            <person name="Sharma T.R."/>
            <person name="Mohapatra T."/>
            <person name="Singh N.K."/>
            <person name="Messing J."/>
            <person name="Nelson A.B."/>
            <person name="Fuks G."/>
            <person name="Kavchok S."/>
            <person name="Keizer G."/>
            <person name="Linton E."/>
            <person name="Llaca V."/>
            <person name="Song R."/>
            <person name="Tanyolac B."/>
            <person name="Young S."/>
            <person name="Ho-Il K."/>
            <person name="Hahn J.H."/>
            <person name="Sangsakoo G."/>
            <person name="Vanavichit A."/>
            <person name="de Mattos Luiz.A.T."/>
            <person name="Zimmer P.D."/>
            <person name="Malone G."/>
            <person name="Dellagostin O."/>
            <person name="de Oliveira A.C."/>
            <person name="Bevan M."/>
            <person name="Bancroft I."/>
            <person name="Minx P."/>
            <person name="Cordum H."/>
            <person name="Wilson R."/>
            <person name="Cheng Z."/>
            <person name="Jin W."/>
            <person name="Jiang J."/>
            <person name="Leong S.A."/>
            <person name="Iwama H."/>
            <person name="Gojobori T."/>
            <person name="Itoh T."/>
            <person name="Niimura Y."/>
            <person name="Fujii Y."/>
            <person name="Habara T."/>
            <person name="Sakai H."/>
            <person name="Sato Y."/>
            <person name="Wilson G."/>
            <person name="Kumar K."/>
            <person name="McCouch S."/>
            <person name="Juretic N."/>
            <person name="Hoen D."/>
            <person name="Wright S."/>
            <person name="Bruskiewich R."/>
            <person name="Bureau T."/>
            <person name="Miyao A."/>
            <person name="Hirochika H."/>
            <person name="Nishikawa T."/>
            <person name="Kadowaki K."/>
            <person name="Sugiura M."/>
            <person name="Burr B."/>
            <person name="Sasaki T."/>
        </authorList>
    </citation>
    <scope>NUCLEOTIDE SEQUENCE [LARGE SCALE GENOMIC DNA]</scope>
    <source>
        <strain evidence="3">cv. Nipponbare</strain>
    </source>
</reference>
<name>A0A0P0XL39_ORYSJ</name>
<dbReference type="PaxDb" id="39947-A0A0P0XL39"/>
<organism evidence="2 3">
    <name type="scientific">Oryza sativa subsp. japonica</name>
    <name type="common">Rice</name>
    <dbReference type="NCBI Taxonomy" id="39947"/>
    <lineage>
        <taxon>Eukaryota</taxon>
        <taxon>Viridiplantae</taxon>
        <taxon>Streptophyta</taxon>
        <taxon>Embryophyta</taxon>
        <taxon>Tracheophyta</taxon>
        <taxon>Spermatophyta</taxon>
        <taxon>Magnoliopsida</taxon>
        <taxon>Liliopsida</taxon>
        <taxon>Poales</taxon>
        <taxon>Poaceae</taxon>
        <taxon>BOP clade</taxon>
        <taxon>Oryzoideae</taxon>
        <taxon>Oryzeae</taxon>
        <taxon>Oryzinae</taxon>
        <taxon>Oryza</taxon>
        <taxon>Oryza sativa</taxon>
    </lineage>
</organism>
<evidence type="ECO:0000313" key="2">
    <source>
        <dbReference type="EMBL" id="BAT07520.1"/>
    </source>
</evidence>
<reference evidence="2 3" key="2">
    <citation type="journal article" date="2013" name="Plant Cell Physiol.">
        <title>Rice Annotation Project Database (RAP-DB): an integrative and interactive database for rice genomics.</title>
        <authorList>
            <person name="Sakai H."/>
            <person name="Lee S.S."/>
            <person name="Tanaka T."/>
            <person name="Numa H."/>
            <person name="Kim J."/>
            <person name="Kawahara Y."/>
            <person name="Wakimoto H."/>
            <person name="Yang C.C."/>
            <person name="Iwamoto M."/>
            <person name="Abe T."/>
            <person name="Yamada Y."/>
            <person name="Muto A."/>
            <person name="Inokuchi H."/>
            <person name="Ikemura T."/>
            <person name="Matsumoto T."/>
            <person name="Sasaki T."/>
            <person name="Itoh T."/>
        </authorList>
    </citation>
    <scope>NUCLEOTIDE SEQUENCE [LARGE SCALE GENOMIC DNA]</scope>
    <source>
        <strain evidence="3">cv. Nipponbare</strain>
    </source>
</reference>
<evidence type="ECO:0000256" key="1">
    <source>
        <dbReference type="SAM" id="MobiDB-lite"/>
    </source>
</evidence>
<dbReference type="EMBL" id="AP014965">
    <property type="protein sequence ID" value="BAT07520.1"/>
    <property type="molecule type" value="Genomic_DNA"/>
</dbReference>